<organism evidence="1 2">
    <name type="scientific">Pyrenophora seminiperda CCB06</name>
    <dbReference type="NCBI Taxonomy" id="1302712"/>
    <lineage>
        <taxon>Eukaryota</taxon>
        <taxon>Fungi</taxon>
        <taxon>Dikarya</taxon>
        <taxon>Ascomycota</taxon>
        <taxon>Pezizomycotina</taxon>
        <taxon>Dothideomycetes</taxon>
        <taxon>Pleosporomycetidae</taxon>
        <taxon>Pleosporales</taxon>
        <taxon>Pleosporineae</taxon>
        <taxon>Pleosporaceae</taxon>
        <taxon>Pyrenophora</taxon>
    </lineage>
</organism>
<reference evidence="1 2" key="1">
    <citation type="journal article" date="2014" name="PLoS ONE">
        <title>De novo Genome Assembly of the Fungal Plant Pathogen Pyrenophora semeniperda.</title>
        <authorList>
            <person name="Soliai M.M."/>
            <person name="Meyer S.E."/>
            <person name="Udall J.A."/>
            <person name="Elzinga D.E."/>
            <person name="Hermansen R.A."/>
            <person name="Bodily P.M."/>
            <person name="Hart A.A."/>
            <person name="Coleman C.E."/>
        </authorList>
    </citation>
    <scope>NUCLEOTIDE SEQUENCE [LARGE SCALE GENOMIC DNA]</scope>
    <source>
        <strain evidence="1 2">CCB06</strain>
        <tissue evidence="1">Mycelium</tissue>
    </source>
</reference>
<evidence type="ECO:0000313" key="2">
    <source>
        <dbReference type="Proteomes" id="UP000265663"/>
    </source>
</evidence>
<dbReference type="PANTHER" id="PTHR48174:SF5">
    <property type="entry name" value="VACUOLAR PROTEIN SORTING-ASSOCIATED PROTEIN 62"/>
    <property type="match status" value="1"/>
</dbReference>
<name>A0A3M7MCY0_9PLEO</name>
<accession>A0A3M7MCY0</accession>
<protein>
    <submittedName>
        <fullName evidence="1">VPS62 Vacuolar Sorting</fullName>
    </submittedName>
</protein>
<dbReference type="EMBL" id="KE747829">
    <property type="protein sequence ID" value="RMZ72234.1"/>
    <property type="molecule type" value="Genomic_DNA"/>
</dbReference>
<dbReference type="PANTHER" id="PTHR48174">
    <property type="entry name" value="DUF946 FAMILY PROTEIN"/>
    <property type="match status" value="1"/>
</dbReference>
<gene>
    <name evidence="1" type="ORF">GMOD_00007245</name>
</gene>
<dbReference type="OrthoDB" id="188042at2759"/>
<dbReference type="Proteomes" id="UP000265663">
    <property type="component" value="Unassembled WGS sequence"/>
</dbReference>
<sequence>MAKFCIQIGIMGFASFVAISAIAVSFVSSVPLTQRQAPNNVPDYVLKYAPIVYLHSTETYLPTDLQTFLDHTTPRINFTEVTGPSKPLTTSNLNQISSDVWLTSNDDVTKGPAWIKGTKPNAQGKTDGATTAAAIVNDKGNGNVDAFYMYFYGYNYGGEVLGWSALNFGNHVGDWEHTMVRFLNGEPQSIWYSQHANGQAFHYSTVEKQGDRPIAYSAKGSHANYAIAGTHDHTIPNLNLPGGVLEDHTDKGVLWDPLQAAWYYKFDAANTQFSPYDGVAPTGWLDWRGRWGDEQYPTSDKRQVVLFGQAKFAGGPTGPVDKQLNRVKVCPENGNLCIVRSILVPRAANTESCRYA</sequence>
<evidence type="ECO:0000313" key="1">
    <source>
        <dbReference type="EMBL" id="RMZ72234.1"/>
    </source>
</evidence>
<proteinExistence type="predicted"/>
<dbReference type="Pfam" id="PF06101">
    <property type="entry name" value="Vps62"/>
    <property type="match status" value="1"/>
</dbReference>
<dbReference type="AlphaFoldDB" id="A0A3M7MCY0"/>
<keyword evidence="2" id="KW-1185">Reference proteome</keyword>
<dbReference type="InterPro" id="IPR009291">
    <property type="entry name" value="Vps62"/>
</dbReference>